<gene>
    <name evidence="1" type="ORF">MAMMFC1_03208</name>
</gene>
<dbReference type="AlphaFoldDB" id="A0A348AN67"/>
<dbReference type="EMBL" id="AP018449">
    <property type="protein sequence ID" value="BBB92515.1"/>
    <property type="molecule type" value="Genomic_DNA"/>
</dbReference>
<protein>
    <submittedName>
        <fullName evidence="1">Uncharacterized protein</fullName>
    </submittedName>
</protein>
<dbReference type="KEGG" id="mana:MAMMFC1_03208"/>
<name>A0A348AN67_9FIRM</name>
<reference evidence="1 2" key="1">
    <citation type="journal article" date="2018" name="Int. J. Syst. Evol. Microbiol.">
        <title>Methylomusa anaerophila gen. nov., sp. nov., an anaerobic methanol-utilizing bacterium isolated from a microbial fuel cell.</title>
        <authorList>
            <person name="Amano N."/>
            <person name="Yamamuro A."/>
            <person name="Miyahara M."/>
            <person name="Kouzuma A."/>
            <person name="Abe T."/>
            <person name="Watanabe K."/>
        </authorList>
    </citation>
    <scope>NUCLEOTIDE SEQUENCE [LARGE SCALE GENOMIC DNA]</scope>
    <source>
        <strain evidence="1 2">MMFC1</strain>
    </source>
</reference>
<accession>A0A348AN67</accession>
<evidence type="ECO:0000313" key="2">
    <source>
        <dbReference type="Proteomes" id="UP000276437"/>
    </source>
</evidence>
<sequence>MAHLKTLEKLIAGNGFPLYVCEEAVIAKQVGRSKKLCRILRFSIRSRPTPTRQSAAS</sequence>
<dbReference type="RefSeq" id="WP_324332182.1">
    <property type="nucleotide sequence ID" value="NZ_DAINIT010000002.1"/>
</dbReference>
<evidence type="ECO:0000313" key="1">
    <source>
        <dbReference type="EMBL" id="BBB92515.1"/>
    </source>
</evidence>
<keyword evidence="2" id="KW-1185">Reference proteome</keyword>
<dbReference type="Proteomes" id="UP000276437">
    <property type="component" value="Chromosome"/>
</dbReference>
<organism evidence="1 2">
    <name type="scientific">Methylomusa anaerophila</name>
    <dbReference type="NCBI Taxonomy" id="1930071"/>
    <lineage>
        <taxon>Bacteria</taxon>
        <taxon>Bacillati</taxon>
        <taxon>Bacillota</taxon>
        <taxon>Negativicutes</taxon>
        <taxon>Selenomonadales</taxon>
        <taxon>Sporomusaceae</taxon>
        <taxon>Methylomusa</taxon>
    </lineage>
</organism>
<proteinExistence type="predicted"/>